<sequence length="232" mass="25747">MEQILRGDLPPGAKADLKTLASLAGVTRTGFYPKKNRDVTTRAGAYQHLAEEFSRRLEELQDAGEIVDPRAAQIERLKKNAELRGRISHRDAEVARLTEFKVMAISRLAAQHEEIKRLRSFTRALIRTTLSRLCRPGDTFYFSNIATPNPYAALMTRIGRWNLVERTPADIEADIRAAAPPGRNRRRTGHHCRCHWPGAVCDGAARGQAGVIPAVGLVFVADAASIVSRCLR</sequence>
<keyword evidence="2" id="KW-1185">Reference proteome</keyword>
<evidence type="ECO:0000313" key="2">
    <source>
        <dbReference type="Proteomes" id="UP001249394"/>
    </source>
</evidence>
<organism evidence="1 2">
    <name type="scientific">Streptomyces violaceus</name>
    <name type="common">Streptomyces venezuelae</name>
    <dbReference type="NCBI Taxonomy" id="1936"/>
    <lineage>
        <taxon>Bacteria</taxon>
        <taxon>Bacillati</taxon>
        <taxon>Actinomycetota</taxon>
        <taxon>Actinomycetes</taxon>
        <taxon>Kitasatosporales</taxon>
        <taxon>Streptomycetaceae</taxon>
        <taxon>Streptomyces</taxon>
    </lineage>
</organism>
<dbReference type="Proteomes" id="UP001249394">
    <property type="component" value="Chromosome"/>
</dbReference>
<proteinExistence type="predicted"/>
<dbReference type="EMBL" id="CP134213">
    <property type="protein sequence ID" value="WND15920.1"/>
    <property type="molecule type" value="Genomic_DNA"/>
</dbReference>
<evidence type="ECO:0000313" key="1">
    <source>
        <dbReference type="EMBL" id="WND15920.1"/>
    </source>
</evidence>
<protein>
    <submittedName>
        <fullName evidence="1">Uncharacterized protein</fullName>
    </submittedName>
</protein>
<gene>
    <name evidence="1" type="ORF">RI060_00400</name>
</gene>
<accession>A0ABY9U0R1</accession>
<reference evidence="1 2" key="1">
    <citation type="submission" date="2023-09" db="EMBL/GenBank/DDBJ databases">
        <title>The genome sequence of Streptomyces anthocyanicus.</title>
        <authorList>
            <person name="Mo P."/>
        </authorList>
    </citation>
    <scope>NUCLEOTIDE SEQUENCE [LARGE SCALE GENOMIC DNA]</scope>
    <source>
        <strain evidence="1 2">JCM 4387</strain>
    </source>
</reference>
<name>A0ABY9U0R1_STRVL</name>